<evidence type="ECO:0000313" key="2">
    <source>
        <dbReference type="EMBL" id="SHJ70960.1"/>
    </source>
</evidence>
<dbReference type="EMBL" id="FRAD01000005">
    <property type="protein sequence ID" value="SHJ70960.1"/>
    <property type="molecule type" value="Genomic_DNA"/>
</dbReference>
<dbReference type="Proteomes" id="UP000183952">
    <property type="component" value="Unassembled WGS sequence"/>
</dbReference>
<evidence type="ECO:0000259" key="1">
    <source>
        <dbReference type="Pfam" id="PF13482"/>
    </source>
</evidence>
<evidence type="ECO:0000313" key="3">
    <source>
        <dbReference type="Proteomes" id="UP000183952"/>
    </source>
</evidence>
<reference evidence="2 3" key="1">
    <citation type="submission" date="2016-11" db="EMBL/GenBank/DDBJ databases">
        <authorList>
            <person name="Jaros S."/>
            <person name="Januszkiewicz K."/>
            <person name="Wedrychowicz H."/>
        </authorList>
    </citation>
    <scope>NUCLEOTIDE SEQUENCE [LARGE SCALE GENOMIC DNA]</scope>
    <source>
        <strain evidence="2 3">DSM 3090</strain>
    </source>
</reference>
<dbReference type="Pfam" id="PF13482">
    <property type="entry name" value="RNase_H_2"/>
    <property type="match status" value="1"/>
</dbReference>
<dbReference type="SUPFAM" id="SSF53098">
    <property type="entry name" value="Ribonuclease H-like"/>
    <property type="match status" value="1"/>
</dbReference>
<organism evidence="2 3">
    <name type="scientific">Hathewaya proteolytica DSM 3090</name>
    <dbReference type="NCBI Taxonomy" id="1121331"/>
    <lineage>
        <taxon>Bacteria</taxon>
        <taxon>Bacillati</taxon>
        <taxon>Bacillota</taxon>
        <taxon>Clostridia</taxon>
        <taxon>Eubacteriales</taxon>
        <taxon>Clostridiaceae</taxon>
        <taxon>Hathewaya</taxon>
    </lineage>
</organism>
<accession>A0A1M6LID5</accession>
<dbReference type="AlphaFoldDB" id="A0A1M6LID5"/>
<proteinExistence type="predicted"/>
<dbReference type="InterPro" id="IPR012337">
    <property type="entry name" value="RNaseH-like_sf"/>
</dbReference>
<dbReference type="InterPro" id="IPR038720">
    <property type="entry name" value="YprB_RNase_H-like_dom"/>
</dbReference>
<dbReference type="RefSeq" id="WP_242942319.1">
    <property type="nucleotide sequence ID" value="NZ_FRAD01000005.1"/>
</dbReference>
<gene>
    <name evidence="2" type="ORF">SAMN02745248_00771</name>
</gene>
<feature type="domain" description="YprB ribonuclease H-like" evidence="1">
    <location>
        <begin position="32"/>
        <end position="205"/>
    </location>
</feature>
<sequence>MITVSKSIKIGGIDEDLGFKYNGKDSIERYSVFMDLEHYIYKVPLCIGVFGACVYDHNEDMVHLTQYMIESEEDKIPILNLTYEYLKKFSQVKKYMVTFSGNNDFGVIEHLFKENNIDFNIRESFVDVDLQREYEKINKVGVGLKNLEKELNIEREGEVLTGFQLAKIIRDIGIKGKSCPNSLSSRILSYNEYDVVNLFKIIKHWTKIMNK</sequence>
<dbReference type="STRING" id="1121331.SAMN02745248_00771"/>
<name>A0A1M6LID5_9CLOT</name>
<keyword evidence="3" id="KW-1185">Reference proteome</keyword>
<protein>
    <submittedName>
        <fullName evidence="2">RNase_H superfamily protein</fullName>
    </submittedName>
</protein>